<dbReference type="EMBL" id="LCEW01000029">
    <property type="protein sequence ID" value="KKS79752.1"/>
    <property type="molecule type" value="Genomic_DNA"/>
</dbReference>
<organism evidence="1 2">
    <name type="scientific">Candidatus Beckwithbacteria bacterium GW2011_GWA2_43_10</name>
    <dbReference type="NCBI Taxonomy" id="1618369"/>
    <lineage>
        <taxon>Bacteria</taxon>
        <taxon>Candidatus Beckwithiibacteriota</taxon>
    </lineage>
</organism>
<evidence type="ECO:0008006" key="3">
    <source>
        <dbReference type="Google" id="ProtNLM"/>
    </source>
</evidence>
<comment type="caution">
    <text evidence="1">The sequence shown here is derived from an EMBL/GenBank/DDBJ whole genome shotgun (WGS) entry which is preliminary data.</text>
</comment>
<dbReference type="SUPFAM" id="SSF53633">
    <property type="entry name" value="Carbamate kinase-like"/>
    <property type="match status" value="1"/>
</dbReference>
<proteinExistence type="predicted"/>
<gene>
    <name evidence="1" type="ORF">UV54_C0029G0011</name>
</gene>
<reference evidence="1 2" key="1">
    <citation type="journal article" date="2015" name="Nature">
        <title>rRNA introns, odd ribosomes, and small enigmatic genomes across a large radiation of phyla.</title>
        <authorList>
            <person name="Brown C.T."/>
            <person name="Hug L.A."/>
            <person name="Thomas B.C."/>
            <person name="Sharon I."/>
            <person name="Castelle C.J."/>
            <person name="Singh A."/>
            <person name="Wilkins M.J."/>
            <person name="Williams K.H."/>
            <person name="Banfield J.F."/>
        </authorList>
    </citation>
    <scope>NUCLEOTIDE SEQUENCE [LARGE SCALE GENOMIC DNA]</scope>
</reference>
<dbReference type="InterPro" id="IPR036393">
    <property type="entry name" value="AceGlu_kinase-like_sf"/>
</dbReference>
<dbReference type="AlphaFoldDB" id="A0A0G1C2H2"/>
<dbReference type="Proteomes" id="UP000034213">
    <property type="component" value="Unassembled WGS sequence"/>
</dbReference>
<name>A0A0G1C2H2_9BACT</name>
<dbReference type="STRING" id="1618369.UV54_C0029G0011"/>
<evidence type="ECO:0000313" key="1">
    <source>
        <dbReference type="EMBL" id="KKS79752.1"/>
    </source>
</evidence>
<dbReference type="Gene3D" id="3.40.1160.10">
    <property type="entry name" value="Acetylglutamate kinase-like"/>
    <property type="match status" value="1"/>
</dbReference>
<accession>A0A0G1C2H2</accession>
<sequence length="54" mass="5935">MGKDWKPGLNSPFDPVASKLAGKIKLKVIICNGHNLENLEKILDGKEFKGTVIE</sequence>
<evidence type="ECO:0000313" key="2">
    <source>
        <dbReference type="Proteomes" id="UP000034213"/>
    </source>
</evidence>
<protein>
    <recommendedName>
        <fullName evidence="3">Uridylate kinase</fullName>
    </recommendedName>
</protein>